<evidence type="ECO:0000313" key="6">
    <source>
        <dbReference type="Proteomes" id="UP000030645"/>
    </source>
</evidence>
<dbReference type="InterPro" id="IPR024661">
    <property type="entry name" value="RNA_pol_III_Rpc31"/>
</dbReference>
<comment type="similarity">
    <text evidence="2">Belongs to the eukaryotic RPC7 RNA polymerase subunit family.</text>
</comment>
<evidence type="ECO:0000256" key="3">
    <source>
        <dbReference type="ARBA" id="ARBA00023242"/>
    </source>
</evidence>
<gene>
    <name evidence="5" type="ORF">L484_026291</name>
</gene>
<reference evidence="6" key="1">
    <citation type="submission" date="2013-01" db="EMBL/GenBank/DDBJ databases">
        <title>Draft Genome Sequence of a Mulberry Tree, Morus notabilis C.K. Schneid.</title>
        <authorList>
            <person name="He N."/>
            <person name="Zhao S."/>
        </authorList>
    </citation>
    <scope>NUCLEOTIDE SEQUENCE</scope>
</reference>
<evidence type="ECO:0000256" key="1">
    <source>
        <dbReference type="ARBA" id="ARBA00004123"/>
    </source>
</evidence>
<evidence type="ECO:0000256" key="4">
    <source>
        <dbReference type="SAM" id="MobiDB-lite"/>
    </source>
</evidence>
<feature type="region of interest" description="Disordered" evidence="4">
    <location>
        <begin position="137"/>
        <end position="199"/>
    </location>
</feature>
<keyword evidence="3" id="KW-0539">Nucleus</keyword>
<name>W9REL5_9ROSA</name>
<evidence type="ECO:0008006" key="7">
    <source>
        <dbReference type="Google" id="ProtNLM"/>
    </source>
</evidence>
<dbReference type="EMBL" id="KE344648">
    <property type="protein sequence ID" value="EXB74594.1"/>
    <property type="molecule type" value="Genomic_DNA"/>
</dbReference>
<dbReference type="Proteomes" id="UP000030645">
    <property type="component" value="Unassembled WGS sequence"/>
</dbReference>
<proteinExistence type="inferred from homology"/>
<evidence type="ECO:0000256" key="2">
    <source>
        <dbReference type="ARBA" id="ARBA00008352"/>
    </source>
</evidence>
<dbReference type="PANTHER" id="PTHR15367">
    <property type="entry name" value="DNA-DIRECTED RNA POLYMERASE III"/>
    <property type="match status" value="1"/>
</dbReference>
<dbReference type="Pfam" id="PF11705">
    <property type="entry name" value="RNA_pol_3_Rpc31"/>
    <property type="match status" value="1"/>
</dbReference>
<dbReference type="GO" id="GO:0006383">
    <property type="term" value="P:transcription by RNA polymerase III"/>
    <property type="evidence" value="ECO:0007669"/>
    <property type="project" value="InterPro"/>
</dbReference>
<dbReference type="AlphaFoldDB" id="W9REL5"/>
<evidence type="ECO:0000313" key="5">
    <source>
        <dbReference type="EMBL" id="EXB74594.1"/>
    </source>
</evidence>
<organism evidence="5 6">
    <name type="scientific">Morus notabilis</name>
    <dbReference type="NCBI Taxonomy" id="981085"/>
    <lineage>
        <taxon>Eukaryota</taxon>
        <taxon>Viridiplantae</taxon>
        <taxon>Streptophyta</taxon>
        <taxon>Embryophyta</taxon>
        <taxon>Tracheophyta</taxon>
        <taxon>Spermatophyta</taxon>
        <taxon>Magnoliopsida</taxon>
        <taxon>eudicotyledons</taxon>
        <taxon>Gunneridae</taxon>
        <taxon>Pentapetalae</taxon>
        <taxon>rosids</taxon>
        <taxon>fabids</taxon>
        <taxon>Rosales</taxon>
        <taxon>Moraceae</taxon>
        <taxon>Moreae</taxon>
        <taxon>Morus</taxon>
    </lineage>
</organism>
<dbReference type="STRING" id="981085.W9REL5"/>
<comment type="subcellular location">
    <subcellularLocation>
        <location evidence="1">Nucleus</location>
    </subcellularLocation>
</comment>
<dbReference type="GO" id="GO:0005666">
    <property type="term" value="C:RNA polymerase III complex"/>
    <property type="evidence" value="ECO:0007669"/>
    <property type="project" value="TreeGrafter"/>
</dbReference>
<dbReference type="eggNOG" id="ENOG502S1T9">
    <property type="taxonomic scope" value="Eukaryota"/>
</dbReference>
<sequence>MAYRGRGRGRGFRGGGGGIGYAKQEPFVYFPDVELPDIKGVTVEEMLVRRSQKLLNYWKASPYYLEATISKKGQNAEIEKVSDRNKVGTTIKRDSLSQILVHKSFPVELTEGSKGWQSQPGRKRVRWNPDSELQKLDIFEKLEQRQAQNGRGEKEKKEGENEDEDEDEENEETEEEPSDDDDYNQNVDFDDDEDDFNADVDGEVVGWVGAFKGKSSSSVTQTKANVNGTHSIVLEING</sequence>
<accession>W9REL5</accession>
<feature type="compositionally biased region" description="Acidic residues" evidence="4">
    <location>
        <begin position="160"/>
        <end position="199"/>
    </location>
</feature>
<keyword evidence="6" id="KW-1185">Reference proteome</keyword>
<protein>
    <recommendedName>
        <fullName evidence="7">DNA-directed RNA polymerase III subunit</fullName>
    </recommendedName>
</protein>
<dbReference type="PANTHER" id="PTHR15367:SF2">
    <property type="entry name" value="DNA-DIRECTED RNA POLYMERASE III SUBUNIT"/>
    <property type="match status" value="1"/>
</dbReference>
<feature type="region of interest" description="Disordered" evidence="4">
    <location>
        <begin position="110"/>
        <end position="129"/>
    </location>
</feature>